<evidence type="ECO:0000256" key="3">
    <source>
        <dbReference type="ARBA" id="ARBA00022618"/>
    </source>
</evidence>
<evidence type="ECO:0000256" key="6">
    <source>
        <dbReference type="ARBA" id="ARBA00023306"/>
    </source>
</evidence>
<evidence type="ECO:0000313" key="11">
    <source>
        <dbReference type="Proteomes" id="UP000677054"/>
    </source>
</evidence>
<dbReference type="PROSITE" id="PS50294">
    <property type="entry name" value="WD_REPEATS_REGION"/>
    <property type="match status" value="2"/>
</dbReference>
<dbReference type="InterPro" id="IPR036322">
    <property type="entry name" value="WD40_repeat_dom_sf"/>
</dbReference>
<evidence type="ECO:0000256" key="1">
    <source>
        <dbReference type="ARBA" id="ARBA00006445"/>
    </source>
</evidence>
<feature type="region of interest" description="Disordered" evidence="8">
    <location>
        <begin position="18"/>
        <end position="108"/>
    </location>
</feature>
<evidence type="ECO:0000256" key="8">
    <source>
        <dbReference type="SAM" id="MobiDB-lite"/>
    </source>
</evidence>
<dbReference type="Pfam" id="PF24807">
    <property type="entry name" value="WD40_CDC20-Fz"/>
    <property type="match status" value="1"/>
</dbReference>
<feature type="compositionally biased region" description="Polar residues" evidence="8">
    <location>
        <begin position="61"/>
        <end position="74"/>
    </location>
</feature>
<reference evidence="10" key="1">
    <citation type="submission" date="2020-11" db="EMBL/GenBank/DDBJ databases">
        <authorList>
            <person name="Tran Van P."/>
        </authorList>
    </citation>
    <scope>NUCLEOTIDE SEQUENCE</scope>
</reference>
<keyword evidence="11" id="KW-1185">Reference proteome</keyword>
<dbReference type="GO" id="GO:0010997">
    <property type="term" value="F:anaphase-promoting complex binding"/>
    <property type="evidence" value="ECO:0007669"/>
    <property type="project" value="InterPro"/>
</dbReference>
<gene>
    <name evidence="10" type="ORF">DSTB1V02_LOCUS4418</name>
</gene>
<evidence type="ECO:0000256" key="7">
    <source>
        <dbReference type="PROSITE-ProRule" id="PRU00221"/>
    </source>
</evidence>
<dbReference type="GO" id="GO:1905786">
    <property type="term" value="P:positive regulation of anaphase-promoting complex-dependent catabolic process"/>
    <property type="evidence" value="ECO:0007669"/>
    <property type="project" value="TreeGrafter"/>
</dbReference>
<name>A0A7R8X7V8_9CRUS</name>
<keyword evidence="5" id="KW-0498">Mitosis</keyword>
<dbReference type="GO" id="GO:0051301">
    <property type="term" value="P:cell division"/>
    <property type="evidence" value="ECO:0007669"/>
    <property type="project" value="UniProtKB-KW"/>
</dbReference>
<accession>A0A7R8X7V8</accession>
<dbReference type="InterPro" id="IPR056150">
    <property type="entry name" value="WD40_CDC20-Fz"/>
</dbReference>
<feature type="region of interest" description="Disordered" evidence="8">
    <location>
        <begin position="514"/>
        <end position="533"/>
    </location>
</feature>
<sequence>MSHFKLENDINQLVKMDGPVSSALGPVPRWQRKASENSINSCSMNGSSAMLSSSLKDLSLQGNVSLSKTPTRKTPSGKAKTPSGKTPSGTGKMSAKKSPKTPKEEHGDRFIPCRSQMQFEVGYHKLQGEVDMEEEALSSPGKKEFRRAMREGLTGGSLENVRIMAYCSKPPAAPEGHVNGSKVLYSQSNVLSARKPPRHIPRQSERILDAPSIKDDYYLNILDWSINNHLAIALGKSIYIWNASTGEIHELFSLDSQTEYVSSLAWIGEGTFLAVGLSTGDIQLWEVGVLKRVRIMGGHTGRVGSLAWNQHILSSGSRSGNIHHSDVRIAQHHVATLSSHTQEVCGLKWSVDGRYLASGGNDNIINVWPSIPGRIYTQNQPLHTFTEHQAAVKGLAWCPWQPHVLASGGGTNDRCIRFWNVNMGTCLNSVDTKSQVCALLWSAEYKEIISSHGYANNQLIIWKYPSMDKVAELTGHTQRVLHLALSPDGTTVASAAADETLRLWKCFAVDPSKKKKDAKPKASPTQMKFLGIR</sequence>
<feature type="repeat" description="WD" evidence="7">
    <location>
        <begin position="337"/>
        <end position="368"/>
    </location>
</feature>
<keyword evidence="6" id="KW-0131">Cell cycle</keyword>
<dbReference type="GO" id="GO:1990757">
    <property type="term" value="F:ubiquitin ligase activator activity"/>
    <property type="evidence" value="ECO:0007669"/>
    <property type="project" value="TreeGrafter"/>
</dbReference>
<evidence type="ECO:0000256" key="2">
    <source>
        <dbReference type="ARBA" id="ARBA00022574"/>
    </source>
</evidence>
<keyword evidence="4" id="KW-0677">Repeat</keyword>
<dbReference type="SMART" id="SM00320">
    <property type="entry name" value="WD40"/>
    <property type="match status" value="7"/>
</dbReference>
<feature type="domain" description="CDC20/Fizzy WD40" evidence="9">
    <location>
        <begin position="208"/>
        <end position="504"/>
    </location>
</feature>
<dbReference type="EMBL" id="LR900171">
    <property type="protein sequence ID" value="CAD7244524.1"/>
    <property type="molecule type" value="Genomic_DNA"/>
</dbReference>
<dbReference type="PROSITE" id="PS50082">
    <property type="entry name" value="WD_REPEATS_2"/>
    <property type="match status" value="3"/>
</dbReference>
<organism evidence="10">
    <name type="scientific">Darwinula stevensoni</name>
    <dbReference type="NCBI Taxonomy" id="69355"/>
    <lineage>
        <taxon>Eukaryota</taxon>
        <taxon>Metazoa</taxon>
        <taxon>Ecdysozoa</taxon>
        <taxon>Arthropoda</taxon>
        <taxon>Crustacea</taxon>
        <taxon>Oligostraca</taxon>
        <taxon>Ostracoda</taxon>
        <taxon>Podocopa</taxon>
        <taxon>Podocopida</taxon>
        <taxon>Darwinulocopina</taxon>
        <taxon>Darwinuloidea</taxon>
        <taxon>Darwinulidae</taxon>
        <taxon>Darwinula</taxon>
    </lineage>
</organism>
<proteinExistence type="inferred from homology"/>
<dbReference type="EMBL" id="CAJPEV010000654">
    <property type="protein sequence ID" value="CAG0887290.1"/>
    <property type="molecule type" value="Genomic_DNA"/>
</dbReference>
<dbReference type="Gene3D" id="2.130.10.10">
    <property type="entry name" value="YVTN repeat-like/Quinoprotein amine dehydrogenase"/>
    <property type="match status" value="1"/>
</dbReference>
<dbReference type="GO" id="GO:0031145">
    <property type="term" value="P:anaphase-promoting complex-dependent catabolic process"/>
    <property type="evidence" value="ECO:0007669"/>
    <property type="project" value="TreeGrafter"/>
</dbReference>
<evidence type="ECO:0000259" key="9">
    <source>
        <dbReference type="Pfam" id="PF24807"/>
    </source>
</evidence>
<dbReference type="AlphaFoldDB" id="A0A7R8X7V8"/>
<feature type="repeat" description="WD" evidence="7">
    <location>
        <begin position="254"/>
        <end position="287"/>
    </location>
</feature>
<dbReference type="Proteomes" id="UP000677054">
    <property type="component" value="Unassembled WGS sequence"/>
</dbReference>
<comment type="similarity">
    <text evidence="1">Belongs to the WD repeat CDC20/Fizzy family.</text>
</comment>
<keyword evidence="2 7" id="KW-0853">WD repeat</keyword>
<dbReference type="SUPFAM" id="SSF50978">
    <property type="entry name" value="WD40 repeat-like"/>
    <property type="match status" value="1"/>
</dbReference>
<dbReference type="InterPro" id="IPR033010">
    <property type="entry name" value="Cdc20/Fizzy"/>
</dbReference>
<evidence type="ECO:0000256" key="4">
    <source>
        <dbReference type="ARBA" id="ARBA00022737"/>
    </source>
</evidence>
<dbReference type="OrthoDB" id="10263272at2759"/>
<evidence type="ECO:0000313" key="10">
    <source>
        <dbReference type="EMBL" id="CAD7244524.1"/>
    </source>
</evidence>
<feature type="compositionally biased region" description="Low complexity" evidence="8">
    <location>
        <begin position="41"/>
        <end position="60"/>
    </location>
</feature>
<dbReference type="GO" id="GO:0005680">
    <property type="term" value="C:anaphase-promoting complex"/>
    <property type="evidence" value="ECO:0007669"/>
    <property type="project" value="TreeGrafter"/>
</dbReference>
<keyword evidence="3" id="KW-0132">Cell division</keyword>
<feature type="repeat" description="WD" evidence="7">
    <location>
        <begin position="473"/>
        <end position="505"/>
    </location>
</feature>
<evidence type="ECO:0000256" key="5">
    <source>
        <dbReference type="ARBA" id="ARBA00022776"/>
    </source>
</evidence>
<dbReference type="PANTHER" id="PTHR19918:SF8">
    <property type="entry name" value="FI02843P"/>
    <property type="match status" value="1"/>
</dbReference>
<protein>
    <recommendedName>
        <fullName evidence="9">CDC20/Fizzy WD40 domain-containing protein</fullName>
    </recommendedName>
</protein>
<dbReference type="CDD" id="cd00200">
    <property type="entry name" value="WD40"/>
    <property type="match status" value="1"/>
</dbReference>
<dbReference type="InterPro" id="IPR001680">
    <property type="entry name" value="WD40_rpt"/>
</dbReference>
<dbReference type="PANTHER" id="PTHR19918">
    <property type="entry name" value="CELL DIVISION CYCLE 20 CDC20 FIZZY -RELATED"/>
    <property type="match status" value="1"/>
</dbReference>
<dbReference type="InterPro" id="IPR015943">
    <property type="entry name" value="WD40/YVTN_repeat-like_dom_sf"/>
</dbReference>